<dbReference type="Proteomes" id="UP001055811">
    <property type="component" value="Linkage Group LG01"/>
</dbReference>
<keyword evidence="2" id="KW-1185">Reference proteome</keyword>
<comment type="caution">
    <text evidence="1">The sequence shown here is derived from an EMBL/GenBank/DDBJ whole genome shotgun (WGS) entry which is preliminary data.</text>
</comment>
<evidence type="ECO:0000313" key="2">
    <source>
        <dbReference type="Proteomes" id="UP001055811"/>
    </source>
</evidence>
<dbReference type="EMBL" id="CM042009">
    <property type="protein sequence ID" value="KAI3789682.1"/>
    <property type="molecule type" value="Genomic_DNA"/>
</dbReference>
<name>A0ACB9H1S4_CICIN</name>
<accession>A0ACB9H1S4</accession>
<evidence type="ECO:0000313" key="1">
    <source>
        <dbReference type="EMBL" id="KAI3789682.1"/>
    </source>
</evidence>
<sequence>MTFETSVNFKTGLDLVSSEEGYAVSLLPQPIRADKEEDDDDSGNVSVRLWRTHDLDDEHKLSDLVFDDVAFDGIKPNEFSKLHKLARDACVLGKKVWEEINLNSNYSIEMELTTAALSELRNELCPNSVAISGDEFREKGLL</sequence>
<reference evidence="2" key="1">
    <citation type="journal article" date="2022" name="Mol. Ecol. Resour.">
        <title>The genomes of chicory, endive, great burdock and yacon provide insights into Asteraceae palaeo-polyploidization history and plant inulin production.</title>
        <authorList>
            <person name="Fan W."/>
            <person name="Wang S."/>
            <person name="Wang H."/>
            <person name="Wang A."/>
            <person name="Jiang F."/>
            <person name="Liu H."/>
            <person name="Zhao H."/>
            <person name="Xu D."/>
            <person name="Zhang Y."/>
        </authorList>
    </citation>
    <scope>NUCLEOTIDE SEQUENCE [LARGE SCALE GENOMIC DNA]</scope>
    <source>
        <strain evidence="2">cv. Punajuju</strain>
    </source>
</reference>
<proteinExistence type="predicted"/>
<protein>
    <submittedName>
        <fullName evidence="1">Uncharacterized protein</fullName>
    </submittedName>
</protein>
<gene>
    <name evidence="1" type="ORF">L2E82_02485</name>
</gene>
<reference evidence="1 2" key="2">
    <citation type="journal article" date="2022" name="Mol. Ecol. Resour.">
        <title>The genomes of chicory, endive, great burdock and yacon provide insights into Asteraceae paleo-polyploidization history and plant inulin production.</title>
        <authorList>
            <person name="Fan W."/>
            <person name="Wang S."/>
            <person name="Wang H."/>
            <person name="Wang A."/>
            <person name="Jiang F."/>
            <person name="Liu H."/>
            <person name="Zhao H."/>
            <person name="Xu D."/>
            <person name="Zhang Y."/>
        </authorList>
    </citation>
    <scope>NUCLEOTIDE SEQUENCE [LARGE SCALE GENOMIC DNA]</scope>
    <source>
        <strain evidence="2">cv. Punajuju</strain>
        <tissue evidence="1">Leaves</tissue>
    </source>
</reference>
<organism evidence="1 2">
    <name type="scientific">Cichorium intybus</name>
    <name type="common">Chicory</name>
    <dbReference type="NCBI Taxonomy" id="13427"/>
    <lineage>
        <taxon>Eukaryota</taxon>
        <taxon>Viridiplantae</taxon>
        <taxon>Streptophyta</taxon>
        <taxon>Embryophyta</taxon>
        <taxon>Tracheophyta</taxon>
        <taxon>Spermatophyta</taxon>
        <taxon>Magnoliopsida</taxon>
        <taxon>eudicotyledons</taxon>
        <taxon>Gunneridae</taxon>
        <taxon>Pentapetalae</taxon>
        <taxon>asterids</taxon>
        <taxon>campanulids</taxon>
        <taxon>Asterales</taxon>
        <taxon>Asteraceae</taxon>
        <taxon>Cichorioideae</taxon>
        <taxon>Cichorieae</taxon>
        <taxon>Cichoriinae</taxon>
        <taxon>Cichorium</taxon>
    </lineage>
</organism>